<protein>
    <submittedName>
        <fullName evidence="1">Uncharacterized protein</fullName>
    </submittedName>
</protein>
<evidence type="ECO:0000313" key="1">
    <source>
        <dbReference type="EMBL" id="SYZ77274.1"/>
    </source>
</evidence>
<accession>A0A383TCA9</accession>
<dbReference type="AlphaFoldDB" id="A0A383TCA9"/>
<gene>
    <name evidence="1" type="ORF">TART1_0042</name>
</gene>
<sequence>MYYLTQVMECSEAFQLMMDTAETVIVAQVEST</sequence>
<proteinExistence type="predicted"/>
<name>A0A383TCA9_9LACT</name>
<evidence type="ECO:0000313" key="2">
    <source>
        <dbReference type="Proteomes" id="UP000262072"/>
    </source>
</evidence>
<dbReference type="EMBL" id="UNRR01000006">
    <property type="protein sequence ID" value="SYZ77274.1"/>
    <property type="molecule type" value="Genomic_DNA"/>
</dbReference>
<dbReference type="Proteomes" id="UP000262072">
    <property type="component" value="Unassembled WGS sequence"/>
</dbReference>
<reference evidence="2" key="1">
    <citation type="submission" date="2018-05" db="EMBL/GenBank/DDBJ databases">
        <authorList>
            <person name="Strepis N."/>
        </authorList>
    </citation>
    <scope>NUCLEOTIDE SEQUENCE [LARGE SCALE GENOMIC DNA]</scope>
</reference>
<organism evidence="1 2">
    <name type="scientific">Trichococcus shcherbakoviae</name>
    <dbReference type="NCBI Taxonomy" id="2094020"/>
    <lineage>
        <taxon>Bacteria</taxon>
        <taxon>Bacillati</taxon>
        <taxon>Bacillota</taxon>
        <taxon>Bacilli</taxon>
        <taxon>Lactobacillales</taxon>
        <taxon>Carnobacteriaceae</taxon>
        <taxon>Trichococcus</taxon>
    </lineage>
</organism>